<comment type="caution">
    <text evidence="3">The sequence shown here is derived from an EMBL/GenBank/DDBJ whole genome shotgun (WGS) entry which is preliminary data.</text>
</comment>
<gene>
    <name evidence="3" type="ORF">PPRIM_AZ9-3.1.T1370133</name>
</gene>
<dbReference type="Proteomes" id="UP000688137">
    <property type="component" value="Unassembled WGS sequence"/>
</dbReference>
<keyword evidence="2" id="KW-0472">Membrane</keyword>
<dbReference type="OMA" id="THRSSKH"/>
<keyword evidence="4" id="KW-1185">Reference proteome</keyword>
<dbReference type="AlphaFoldDB" id="A0A8S1PZK0"/>
<evidence type="ECO:0000256" key="1">
    <source>
        <dbReference type="SAM" id="MobiDB-lite"/>
    </source>
</evidence>
<feature type="region of interest" description="Disordered" evidence="1">
    <location>
        <begin position="46"/>
        <end position="66"/>
    </location>
</feature>
<sequence>MVFIYYHLGFAGFILLIQLYLLCRMYRKKNITNASAITPSNIMKTVPTSRTHHSTHRSSKHSAQSDDHHIITLQNTQRLHRTLQKKGTFTIESVPETNQQGRNSIKSNAAVSPARNILKTPTLIRKNSGYQIIKTNNRIETQQFHHHIPNNLPTIPSLQELPDSVRQSEIQFLGEIKQNQDNRQNYFYINTVYRVLIRCVISQGLIGCFLLLELHPALCVLIDLVAVWIFRFFQSNRKWIQILQLFISFGFDISILFLFQIDLTWTISFIVLAFIDSILEIIILKTQRSHSQQTIQTQN</sequence>
<name>A0A8S1PZK0_PARPR</name>
<evidence type="ECO:0000256" key="2">
    <source>
        <dbReference type="SAM" id="Phobius"/>
    </source>
</evidence>
<dbReference type="EMBL" id="CAJJDM010000140">
    <property type="protein sequence ID" value="CAD8108586.1"/>
    <property type="molecule type" value="Genomic_DNA"/>
</dbReference>
<feature type="compositionally biased region" description="Basic residues" evidence="1">
    <location>
        <begin position="50"/>
        <end position="60"/>
    </location>
</feature>
<feature type="transmembrane region" description="Helical" evidence="2">
    <location>
        <begin position="265"/>
        <end position="284"/>
    </location>
</feature>
<accession>A0A8S1PZK0</accession>
<protein>
    <submittedName>
        <fullName evidence="3">Uncharacterized protein</fullName>
    </submittedName>
</protein>
<evidence type="ECO:0000313" key="3">
    <source>
        <dbReference type="EMBL" id="CAD8108586.1"/>
    </source>
</evidence>
<reference evidence="3" key="1">
    <citation type="submission" date="2021-01" db="EMBL/GenBank/DDBJ databases">
        <authorList>
            <consortium name="Genoscope - CEA"/>
            <person name="William W."/>
        </authorList>
    </citation>
    <scope>NUCLEOTIDE SEQUENCE</scope>
</reference>
<feature type="transmembrane region" description="Helical" evidence="2">
    <location>
        <begin position="242"/>
        <end position="259"/>
    </location>
</feature>
<feature type="transmembrane region" description="Helical" evidence="2">
    <location>
        <begin position="212"/>
        <end position="230"/>
    </location>
</feature>
<proteinExistence type="predicted"/>
<keyword evidence="2" id="KW-1133">Transmembrane helix</keyword>
<feature type="transmembrane region" description="Helical" evidence="2">
    <location>
        <begin position="6"/>
        <end position="23"/>
    </location>
</feature>
<organism evidence="3 4">
    <name type="scientific">Paramecium primaurelia</name>
    <dbReference type="NCBI Taxonomy" id="5886"/>
    <lineage>
        <taxon>Eukaryota</taxon>
        <taxon>Sar</taxon>
        <taxon>Alveolata</taxon>
        <taxon>Ciliophora</taxon>
        <taxon>Intramacronucleata</taxon>
        <taxon>Oligohymenophorea</taxon>
        <taxon>Peniculida</taxon>
        <taxon>Parameciidae</taxon>
        <taxon>Paramecium</taxon>
    </lineage>
</organism>
<feature type="transmembrane region" description="Helical" evidence="2">
    <location>
        <begin position="186"/>
        <end position="206"/>
    </location>
</feature>
<keyword evidence="2" id="KW-0812">Transmembrane</keyword>
<evidence type="ECO:0000313" key="4">
    <source>
        <dbReference type="Proteomes" id="UP000688137"/>
    </source>
</evidence>